<reference evidence="1 2" key="1">
    <citation type="submission" date="2016-03" db="EMBL/GenBank/DDBJ databases">
        <title>Whole genome sequencing of Grifola frondosa 9006-11.</title>
        <authorList>
            <person name="Min B."/>
            <person name="Park H."/>
            <person name="Kim J.-G."/>
            <person name="Cho H."/>
            <person name="Oh Y.-L."/>
            <person name="Kong W.-S."/>
            <person name="Choi I.-G."/>
        </authorList>
    </citation>
    <scope>NUCLEOTIDE SEQUENCE [LARGE SCALE GENOMIC DNA]</scope>
    <source>
        <strain evidence="1 2">9006-11</strain>
    </source>
</reference>
<comment type="caution">
    <text evidence="1">The sequence shown here is derived from an EMBL/GenBank/DDBJ whole genome shotgun (WGS) entry which is preliminary data.</text>
</comment>
<dbReference type="Proteomes" id="UP000092993">
    <property type="component" value="Unassembled WGS sequence"/>
</dbReference>
<gene>
    <name evidence="1" type="ORF">A0H81_00381</name>
</gene>
<protein>
    <submittedName>
        <fullName evidence="1">Uncharacterized protein</fullName>
    </submittedName>
</protein>
<dbReference type="AlphaFoldDB" id="A0A1C7MS41"/>
<organism evidence="1 2">
    <name type="scientific">Grifola frondosa</name>
    <name type="common">Maitake</name>
    <name type="synonym">Polyporus frondosus</name>
    <dbReference type="NCBI Taxonomy" id="5627"/>
    <lineage>
        <taxon>Eukaryota</taxon>
        <taxon>Fungi</taxon>
        <taxon>Dikarya</taxon>
        <taxon>Basidiomycota</taxon>
        <taxon>Agaricomycotina</taxon>
        <taxon>Agaricomycetes</taxon>
        <taxon>Polyporales</taxon>
        <taxon>Grifolaceae</taxon>
        <taxon>Grifola</taxon>
    </lineage>
</organism>
<sequence>MNKLLDEGLEETFIKFLMPPPPWHDTHLLRNRFFRSACYTGLASVQLIHMVYIKDDLTPEQTKSLWPEEIKELAAAFGALDENQLSELYGRLPWDGEGNFVGTEDDPWLDLQFDMNRMQVWG</sequence>
<dbReference type="EMBL" id="LUGG01000001">
    <property type="protein sequence ID" value="OBZ79239.1"/>
    <property type="molecule type" value="Genomic_DNA"/>
</dbReference>
<evidence type="ECO:0000313" key="1">
    <source>
        <dbReference type="EMBL" id="OBZ79239.1"/>
    </source>
</evidence>
<proteinExistence type="predicted"/>
<name>A0A1C7MS41_GRIFR</name>
<evidence type="ECO:0000313" key="2">
    <source>
        <dbReference type="Proteomes" id="UP000092993"/>
    </source>
</evidence>
<keyword evidence="2" id="KW-1185">Reference proteome</keyword>
<accession>A0A1C7MS41</accession>